<dbReference type="VEuPathDB" id="ToxoDB:EMH_0033600"/>
<feature type="compositionally biased region" description="Polar residues" evidence="1">
    <location>
        <begin position="546"/>
        <end position="555"/>
    </location>
</feature>
<dbReference type="RefSeq" id="XP_013350219.1">
    <property type="nucleotide sequence ID" value="XM_013494765.1"/>
</dbReference>
<protein>
    <recommendedName>
        <fullName evidence="5">Transmembrane protein</fullName>
    </recommendedName>
</protein>
<evidence type="ECO:0008006" key="5">
    <source>
        <dbReference type="Google" id="ProtNLM"/>
    </source>
</evidence>
<feature type="transmembrane region" description="Helical" evidence="2">
    <location>
        <begin position="48"/>
        <end position="71"/>
    </location>
</feature>
<proteinExistence type="predicted"/>
<accession>U6JS42</accession>
<keyword evidence="2" id="KW-0472">Membrane</keyword>
<dbReference type="Proteomes" id="UP000030744">
    <property type="component" value="Unassembled WGS sequence"/>
</dbReference>
<evidence type="ECO:0000313" key="4">
    <source>
        <dbReference type="Proteomes" id="UP000030744"/>
    </source>
</evidence>
<dbReference type="GeneID" id="25378162"/>
<feature type="compositionally biased region" description="Polar residues" evidence="1">
    <location>
        <begin position="503"/>
        <end position="522"/>
    </location>
</feature>
<feature type="region of interest" description="Disordered" evidence="1">
    <location>
        <begin position="503"/>
        <end position="557"/>
    </location>
</feature>
<feature type="region of interest" description="Disordered" evidence="1">
    <location>
        <begin position="464"/>
        <end position="490"/>
    </location>
</feature>
<evidence type="ECO:0000256" key="1">
    <source>
        <dbReference type="SAM" id="MobiDB-lite"/>
    </source>
</evidence>
<name>U6JS42_9EIME</name>
<evidence type="ECO:0000256" key="2">
    <source>
        <dbReference type="SAM" id="Phobius"/>
    </source>
</evidence>
<evidence type="ECO:0000313" key="3">
    <source>
        <dbReference type="EMBL" id="CDJ27641.1"/>
    </source>
</evidence>
<gene>
    <name evidence="3" type="ORF">EMH_0033600</name>
</gene>
<reference evidence="3" key="2">
    <citation type="submission" date="2013-10" db="EMBL/GenBank/DDBJ databases">
        <authorList>
            <person name="Aslett M."/>
        </authorList>
    </citation>
    <scope>NUCLEOTIDE SEQUENCE [LARGE SCALE GENOMIC DNA]</scope>
    <source>
        <strain evidence="3">Houghton</strain>
    </source>
</reference>
<feature type="region of interest" description="Disordered" evidence="1">
    <location>
        <begin position="380"/>
        <end position="410"/>
    </location>
</feature>
<feature type="compositionally biased region" description="Basic and acidic residues" evidence="1">
    <location>
        <begin position="530"/>
        <end position="542"/>
    </location>
</feature>
<keyword evidence="4" id="KW-1185">Reference proteome</keyword>
<dbReference type="AlphaFoldDB" id="U6JS42"/>
<sequence>MQVVPWAQDPRFLDGQQEGAVPLSSPPPDTIASVYRPGSNSDIHERPYLARVTSATVIAFLFFIVAVHYCLARRAPPRKQQGPVDRRLASGNEEDEYGKTENGGGLLAPHTPGWSPDPLIRVAGRERKRRNNDVDDGSHRAKRPLVEKPTGIATIVSRSEPFPPLESPSGSSSSYQQAHGGLQVSPDAVSETAESATAHGPTMADPYLQESSTVDAWLLQQIIDSPSVPLPGWTAQHAGDGQYPEDWIDADTDQGSAQLTVADTASNPGMLTSLSSQSQSSGGKWETHPDEWPAVLHQNPYADVPSTSEIPGSVGDQLQSFGGGWQPQTGSWPVQVYPDPHAYYPSVYGVPGTLGGQLHPFEGENETQTSSLQGLVLADPHAEQSPTSGEPGSVGGQLQSVGSEWRQDTSGWPMQLHPDHLAYHISNPGVPGSLGAQLHLLGSEWAPVPSGWQMELHPEILAEHPSASGVPGSVGGQLQSMGSHWRQDSSGWPVELQTAHLAEQSSTTGVPGSADSQRQSLMGETATEPGDVRAPEDQRLHGSEGSGHSQDSTDVSMEEVKYQSHAFYRLPPVAGTLPPTVFNWGSAVCTASRKKLSAILIPLRSLMLKETLDRDDLRALRQLACGWSCNGDVELVG</sequence>
<keyword evidence="2" id="KW-1133">Transmembrane helix</keyword>
<reference evidence="3" key="1">
    <citation type="submission" date="2013-10" db="EMBL/GenBank/DDBJ databases">
        <title>Genomic analysis of the causative agents of coccidiosis in chickens.</title>
        <authorList>
            <person name="Reid A.J."/>
            <person name="Blake D."/>
            <person name="Billington K."/>
            <person name="Browne H."/>
            <person name="Dunn M."/>
            <person name="Hung S."/>
            <person name="Kawahara F."/>
            <person name="Miranda-Saavedra D."/>
            <person name="Mourier T."/>
            <person name="Nagra H."/>
            <person name="Otto T.D."/>
            <person name="Rawlings N."/>
            <person name="Sanchez A."/>
            <person name="Sanders M."/>
            <person name="Subramaniam C."/>
            <person name="Tay Y."/>
            <person name="Dear P."/>
            <person name="Doerig C."/>
            <person name="Gruber A."/>
            <person name="Parkinson J."/>
            <person name="Shirley M."/>
            <person name="Wan K.L."/>
            <person name="Berriman M."/>
            <person name="Tomley F."/>
            <person name="Pain A."/>
        </authorList>
    </citation>
    <scope>NUCLEOTIDE SEQUENCE [LARGE SCALE GENOMIC DNA]</scope>
    <source>
        <strain evidence="3">Houghton</strain>
    </source>
</reference>
<keyword evidence="2" id="KW-0812">Transmembrane</keyword>
<organism evidence="3 4">
    <name type="scientific">Eimeria mitis</name>
    <dbReference type="NCBI Taxonomy" id="44415"/>
    <lineage>
        <taxon>Eukaryota</taxon>
        <taxon>Sar</taxon>
        <taxon>Alveolata</taxon>
        <taxon>Apicomplexa</taxon>
        <taxon>Conoidasida</taxon>
        <taxon>Coccidia</taxon>
        <taxon>Eucoccidiorida</taxon>
        <taxon>Eimeriorina</taxon>
        <taxon>Eimeriidae</taxon>
        <taxon>Eimeria</taxon>
    </lineage>
</organism>
<dbReference type="EMBL" id="HG679974">
    <property type="protein sequence ID" value="CDJ27641.1"/>
    <property type="molecule type" value="Genomic_DNA"/>
</dbReference>
<feature type="region of interest" description="Disordered" evidence="1">
    <location>
        <begin position="76"/>
        <end position="206"/>
    </location>
</feature>